<dbReference type="InterPro" id="IPR006047">
    <property type="entry name" value="GH13_cat_dom"/>
</dbReference>
<evidence type="ECO:0000256" key="4">
    <source>
        <dbReference type="ARBA" id="ARBA00008061"/>
    </source>
</evidence>
<evidence type="ECO:0000256" key="5">
    <source>
        <dbReference type="ARBA" id="ARBA00011245"/>
    </source>
</evidence>
<dbReference type="SUPFAM" id="SSF51445">
    <property type="entry name" value="(Trans)glycosidases"/>
    <property type="match status" value="1"/>
</dbReference>
<evidence type="ECO:0000256" key="3">
    <source>
        <dbReference type="ARBA" id="ARBA00001923"/>
    </source>
</evidence>
<dbReference type="GO" id="GO:0004556">
    <property type="term" value="F:alpha-amylase activity"/>
    <property type="evidence" value="ECO:0007669"/>
    <property type="project" value="UniProtKB-EC"/>
</dbReference>
<evidence type="ECO:0000256" key="12">
    <source>
        <dbReference type="ARBA" id="ARBA00023295"/>
    </source>
</evidence>
<organism evidence="16">
    <name type="scientific">Bactrocera dorsalis</name>
    <name type="common">Oriental fruit fly</name>
    <name type="synonym">Dacus dorsalis</name>
    <dbReference type="NCBI Taxonomy" id="27457"/>
    <lineage>
        <taxon>Eukaryota</taxon>
        <taxon>Metazoa</taxon>
        <taxon>Ecdysozoa</taxon>
        <taxon>Arthropoda</taxon>
        <taxon>Hexapoda</taxon>
        <taxon>Insecta</taxon>
        <taxon>Pterygota</taxon>
        <taxon>Neoptera</taxon>
        <taxon>Endopterygota</taxon>
        <taxon>Diptera</taxon>
        <taxon>Brachycera</taxon>
        <taxon>Muscomorpha</taxon>
        <taxon>Tephritoidea</taxon>
        <taxon>Tephritidae</taxon>
        <taxon>Bactrocera</taxon>
        <taxon>Bactrocera</taxon>
    </lineage>
</organism>
<evidence type="ECO:0000256" key="2">
    <source>
        <dbReference type="ARBA" id="ARBA00001913"/>
    </source>
</evidence>
<dbReference type="InterPro" id="IPR017853">
    <property type="entry name" value="GH"/>
</dbReference>
<gene>
    <name evidence="16" type="primary">AMY2</name>
</gene>
<dbReference type="AlphaFoldDB" id="A0A034VD39"/>
<evidence type="ECO:0000256" key="13">
    <source>
        <dbReference type="RuleBase" id="RU003615"/>
    </source>
</evidence>
<evidence type="ECO:0000256" key="11">
    <source>
        <dbReference type="ARBA" id="ARBA00023277"/>
    </source>
</evidence>
<comment type="similarity">
    <text evidence="4 13">Belongs to the glycosyl hydrolase 13 family.</text>
</comment>
<proteinExistence type="inferred from homology"/>
<dbReference type="InterPro" id="IPR006046">
    <property type="entry name" value="Alpha_amylase"/>
</dbReference>
<keyword evidence="11" id="KW-0119">Carbohydrate metabolism</keyword>
<comment type="cofactor">
    <cofactor evidence="2">
        <name>Ca(2+)</name>
        <dbReference type="ChEBI" id="CHEBI:29108"/>
    </cofactor>
</comment>
<evidence type="ECO:0000256" key="1">
    <source>
        <dbReference type="ARBA" id="ARBA00000548"/>
    </source>
</evidence>
<reference evidence="16" key="1">
    <citation type="journal article" date="2014" name="BMC Genomics">
        <title>Characterizing the developmental transcriptome of the oriental fruit fly, Bactrocera dorsalis (Diptera: Tephritidae) through comparative genomic analysis with Drosophila melanogaster utilizing modENCODE datasets.</title>
        <authorList>
            <person name="Geib S.M."/>
            <person name="Calla B."/>
            <person name="Hall B."/>
            <person name="Hou S."/>
            <person name="Manoukis N.C."/>
        </authorList>
    </citation>
    <scope>NUCLEOTIDE SEQUENCE</scope>
    <source>
        <strain evidence="16">Punador</strain>
    </source>
</reference>
<dbReference type="PRINTS" id="PR00110">
    <property type="entry name" value="ALPHAAMYLASE"/>
</dbReference>
<comment type="catalytic activity">
    <reaction evidence="1">
        <text>Endohydrolysis of (1-&gt;4)-alpha-D-glucosidic linkages in polysaccharides containing three or more (1-&gt;4)-alpha-linked D-glucose units.</text>
        <dbReference type="EC" id="3.2.1.1"/>
    </reaction>
</comment>
<evidence type="ECO:0000256" key="8">
    <source>
        <dbReference type="ARBA" id="ARBA00022801"/>
    </source>
</evidence>
<sequence length="232" mass="26030">MIVIKIGCCVLLFLLGSSYQANAQFNPNYASGRTTMVHLFEWKWDDIAAECENFLGPKGYAGVQVSPVNENIVANNRPWWERYQPMSYLLTTRSGNEQQFANMVRRCNNVGVRIYVDAVFNHMAADRANARGTAGSTANPGSKSFPAVPYSSTDFHTTCAINNYNDVNQVRNCELVGLKDLDQSKSWVRDRILDFLNKLINLGVAGFRVDAAKHVWPSDLKVFTKFCTQIGE</sequence>
<feature type="domain" description="Glycosyl hydrolase family 13 catalytic" evidence="15">
    <location>
        <begin position="34"/>
        <end position="232"/>
    </location>
</feature>
<dbReference type="SMART" id="SM00642">
    <property type="entry name" value="Aamy"/>
    <property type="match status" value="1"/>
</dbReference>
<keyword evidence="12" id="KW-0326">Glycosidase</keyword>
<feature type="signal peptide" evidence="14">
    <location>
        <begin position="1"/>
        <end position="23"/>
    </location>
</feature>
<feature type="chain" id="PRO_5001556610" description="alpha-amylase" evidence="14">
    <location>
        <begin position="24"/>
        <end position="232"/>
    </location>
</feature>
<evidence type="ECO:0000256" key="9">
    <source>
        <dbReference type="ARBA" id="ARBA00023157"/>
    </source>
</evidence>
<evidence type="ECO:0000259" key="15">
    <source>
        <dbReference type="SMART" id="SM00642"/>
    </source>
</evidence>
<evidence type="ECO:0000256" key="10">
    <source>
        <dbReference type="ARBA" id="ARBA00023214"/>
    </source>
</evidence>
<dbReference type="EC" id="3.2.1.1" evidence="6"/>
<dbReference type="GO" id="GO:0005975">
    <property type="term" value="P:carbohydrate metabolic process"/>
    <property type="evidence" value="ECO:0007669"/>
    <property type="project" value="InterPro"/>
</dbReference>
<evidence type="ECO:0000256" key="6">
    <source>
        <dbReference type="ARBA" id="ARBA00012595"/>
    </source>
</evidence>
<dbReference type="EMBL" id="GAKP01019469">
    <property type="protein sequence ID" value="JAC39483.1"/>
    <property type="molecule type" value="Transcribed_RNA"/>
</dbReference>
<dbReference type="GO" id="GO:0043169">
    <property type="term" value="F:cation binding"/>
    <property type="evidence" value="ECO:0007669"/>
    <property type="project" value="InterPro"/>
</dbReference>
<dbReference type="OrthoDB" id="550577at2759"/>
<dbReference type="Gene3D" id="3.20.20.80">
    <property type="entry name" value="Glycosidases"/>
    <property type="match status" value="1"/>
</dbReference>
<evidence type="ECO:0000256" key="7">
    <source>
        <dbReference type="ARBA" id="ARBA00022729"/>
    </source>
</evidence>
<evidence type="ECO:0000313" key="16">
    <source>
        <dbReference type="EMBL" id="JAC39483.1"/>
    </source>
</evidence>
<comment type="cofactor">
    <cofactor evidence="3">
        <name>chloride</name>
        <dbReference type="ChEBI" id="CHEBI:17996"/>
    </cofactor>
</comment>
<protein>
    <recommendedName>
        <fullName evidence="6">alpha-amylase</fullName>
        <ecNumber evidence="6">3.2.1.1</ecNumber>
    </recommendedName>
</protein>
<dbReference type="PANTHER" id="PTHR43447">
    <property type="entry name" value="ALPHA-AMYLASE"/>
    <property type="match status" value="1"/>
</dbReference>
<keyword evidence="9" id="KW-1015">Disulfide bond</keyword>
<keyword evidence="8" id="KW-0378">Hydrolase</keyword>
<evidence type="ECO:0000256" key="14">
    <source>
        <dbReference type="SAM" id="SignalP"/>
    </source>
</evidence>
<keyword evidence="10" id="KW-0868">Chloride</keyword>
<dbReference type="Pfam" id="PF00128">
    <property type="entry name" value="Alpha-amylase"/>
    <property type="match status" value="1"/>
</dbReference>
<comment type="subunit">
    <text evidence="5">Monomer.</text>
</comment>
<accession>A0A034VD39</accession>
<name>A0A034VD39_BACDO</name>
<keyword evidence="7 14" id="KW-0732">Signal</keyword>